<dbReference type="EMBL" id="JH658366">
    <property type="protein sequence ID" value="EXK95621.1"/>
    <property type="molecule type" value="Genomic_DNA"/>
</dbReference>
<name>X0CN80_FUSOX</name>
<protein>
    <submittedName>
        <fullName evidence="1">Uncharacterized protein</fullName>
    </submittedName>
</protein>
<dbReference type="Proteomes" id="UP000030663">
    <property type="component" value="Unassembled WGS sequence"/>
</dbReference>
<proteinExistence type="predicted"/>
<organism evidence="1 2">
    <name type="scientific">Fusarium oxysporum f. sp. raphani 54005</name>
    <dbReference type="NCBI Taxonomy" id="1089458"/>
    <lineage>
        <taxon>Eukaryota</taxon>
        <taxon>Fungi</taxon>
        <taxon>Dikarya</taxon>
        <taxon>Ascomycota</taxon>
        <taxon>Pezizomycotina</taxon>
        <taxon>Sordariomycetes</taxon>
        <taxon>Hypocreomycetidae</taxon>
        <taxon>Hypocreales</taxon>
        <taxon>Nectriaceae</taxon>
        <taxon>Fusarium</taxon>
        <taxon>Fusarium oxysporum species complex</taxon>
    </lineage>
</organism>
<gene>
    <name evidence="1" type="ORF">FOQG_04171</name>
</gene>
<sequence>MEGKIVTETVTIGRLSVENQLSSFAATFQRNWVKTQWVPTLTASLG</sequence>
<dbReference type="AlphaFoldDB" id="X0CN80"/>
<reference evidence="1 2" key="1">
    <citation type="submission" date="2011-11" db="EMBL/GenBank/DDBJ databases">
        <title>The Genome Sequence of Fusarium oxysporum PHW815.</title>
        <authorList>
            <consortium name="The Broad Institute Genome Sequencing Platform"/>
            <person name="Ma L.-J."/>
            <person name="Gale L.R."/>
            <person name="Schwartz D.C."/>
            <person name="Zhou S."/>
            <person name="Corby-Kistler H."/>
            <person name="Young S.K."/>
            <person name="Zeng Q."/>
            <person name="Gargeya S."/>
            <person name="Fitzgerald M."/>
            <person name="Haas B."/>
            <person name="Abouelleil A."/>
            <person name="Alvarado L."/>
            <person name="Arachchi H.M."/>
            <person name="Berlin A."/>
            <person name="Brown A."/>
            <person name="Chapman S.B."/>
            <person name="Chen Z."/>
            <person name="Dunbar C."/>
            <person name="Freedman E."/>
            <person name="Gearin G."/>
            <person name="Goldberg J."/>
            <person name="Griggs A."/>
            <person name="Gujja S."/>
            <person name="Heiman D."/>
            <person name="Howarth C."/>
            <person name="Larson L."/>
            <person name="Lui A."/>
            <person name="MacDonald P.J.P."/>
            <person name="Montmayeur A."/>
            <person name="Murphy C."/>
            <person name="Neiman D."/>
            <person name="Pearson M."/>
            <person name="Priest M."/>
            <person name="Roberts A."/>
            <person name="Saif S."/>
            <person name="Shea T."/>
            <person name="Shenoy N."/>
            <person name="Sisk P."/>
            <person name="Stolte C."/>
            <person name="Sykes S."/>
            <person name="Wortman J."/>
            <person name="Nusbaum C."/>
            <person name="Birren B."/>
        </authorList>
    </citation>
    <scope>NUCLEOTIDE SEQUENCE [LARGE SCALE GENOMIC DNA]</scope>
    <source>
        <strain evidence="1 2">54005</strain>
    </source>
</reference>
<evidence type="ECO:0000313" key="1">
    <source>
        <dbReference type="EMBL" id="EXK95621.1"/>
    </source>
</evidence>
<keyword evidence="2" id="KW-1185">Reference proteome</keyword>
<dbReference type="HOGENOM" id="CLU_3299438_0_0_1"/>
<evidence type="ECO:0000313" key="2">
    <source>
        <dbReference type="Proteomes" id="UP000030663"/>
    </source>
</evidence>
<accession>X0CN80</accession>